<accession>A0A4R2EAG5</accession>
<dbReference type="AlphaFoldDB" id="A0A4R2EAG5"/>
<evidence type="ECO:0000259" key="3">
    <source>
        <dbReference type="Pfam" id="PF03190"/>
    </source>
</evidence>
<dbReference type="RefSeq" id="WP_131839700.1">
    <property type="nucleotide sequence ID" value="NZ_SLWB01000010.1"/>
</dbReference>
<dbReference type="Pfam" id="PF03190">
    <property type="entry name" value="Thioredox_DsbH"/>
    <property type="match status" value="1"/>
</dbReference>
<reference evidence="4 5" key="1">
    <citation type="submission" date="2019-03" db="EMBL/GenBank/DDBJ databases">
        <title>Genomic Encyclopedia of Archaeal and Bacterial Type Strains, Phase II (KMG-II): from individual species to whole genera.</title>
        <authorList>
            <person name="Goeker M."/>
        </authorList>
    </citation>
    <scope>NUCLEOTIDE SEQUENCE [LARGE SCALE GENOMIC DNA]</scope>
    <source>
        <strain evidence="4 5">RL-C</strain>
    </source>
</reference>
<evidence type="ECO:0000313" key="4">
    <source>
        <dbReference type="EMBL" id="TCN65718.1"/>
    </source>
</evidence>
<feature type="signal peptide" evidence="2">
    <location>
        <begin position="1"/>
        <end position="20"/>
    </location>
</feature>
<organism evidence="4 5">
    <name type="scientific">Acetobacteroides hydrogenigenes</name>
    <dbReference type="NCBI Taxonomy" id="979970"/>
    <lineage>
        <taxon>Bacteria</taxon>
        <taxon>Pseudomonadati</taxon>
        <taxon>Bacteroidota</taxon>
        <taxon>Bacteroidia</taxon>
        <taxon>Bacteroidales</taxon>
        <taxon>Rikenellaceae</taxon>
        <taxon>Acetobacteroides</taxon>
    </lineage>
</organism>
<dbReference type="InterPro" id="IPR004879">
    <property type="entry name" value="Ssp411-like_TRX"/>
</dbReference>
<dbReference type="Proteomes" id="UP000294830">
    <property type="component" value="Unassembled WGS sequence"/>
</dbReference>
<protein>
    <submittedName>
        <fullName evidence="4">Uncharacterized protein DUF255</fullName>
    </submittedName>
</protein>
<name>A0A4R2EAG5_9BACT</name>
<evidence type="ECO:0000256" key="1">
    <source>
        <dbReference type="ARBA" id="ARBA00023284"/>
    </source>
</evidence>
<keyword evidence="2" id="KW-0732">Signal</keyword>
<dbReference type="InterPro" id="IPR036249">
    <property type="entry name" value="Thioredoxin-like_sf"/>
</dbReference>
<dbReference type="PROSITE" id="PS51257">
    <property type="entry name" value="PROKAR_LIPOPROTEIN"/>
    <property type="match status" value="1"/>
</dbReference>
<dbReference type="PANTHER" id="PTHR42899:SF1">
    <property type="entry name" value="SPERMATOGENESIS-ASSOCIATED PROTEIN 20"/>
    <property type="match status" value="1"/>
</dbReference>
<evidence type="ECO:0000313" key="5">
    <source>
        <dbReference type="Proteomes" id="UP000294830"/>
    </source>
</evidence>
<sequence>MKLTSYLFAAIMLLACTAKAQESPIKWMTIEEALSASEKNPKKIIIDIYTDWCGWCKVMDRNTFGNADVASYINENYYAVKLNAEKQESFTYKGNVYNLQTTNGRSINTFVLAISNGNIGYPTTAYLDESQNVLTLISGYQKPEQLLPILKYLKADLFKSMSFEDYIKQENNQPQ</sequence>
<dbReference type="OrthoDB" id="1099736at2"/>
<feature type="chain" id="PRO_5020601352" evidence="2">
    <location>
        <begin position="21"/>
        <end position="175"/>
    </location>
</feature>
<dbReference type="PROSITE" id="PS00194">
    <property type="entry name" value="THIOREDOXIN_1"/>
    <property type="match status" value="1"/>
</dbReference>
<dbReference type="SUPFAM" id="SSF52833">
    <property type="entry name" value="Thioredoxin-like"/>
    <property type="match status" value="1"/>
</dbReference>
<comment type="caution">
    <text evidence="4">The sequence shown here is derived from an EMBL/GenBank/DDBJ whole genome shotgun (WGS) entry which is preliminary data.</text>
</comment>
<dbReference type="PANTHER" id="PTHR42899">
    <property type="entry name" value="SPERMATOGENESIS-ASSOCIATED PROTEIN 20"/>
    <property type="match status" value="1"/>
</dbReference>
<dbReference type="EMBL" id="SLWB01000010">
    <property type="protein sequence ID" value="TCN65718.1"/>
    <property type="molecule type" value="Genomic_DNA"/>
</dbReference>
<dbReference type="Gene3D" id="3.40.30.10">
    <property type="entry name" value="Glutaredoxin"/>
    <property type="match status" value="1"/>
</dbReference>
<gene>
    <name evidence="4" type="ORF">CLV25_110112</name>
</gene>
<keyword evidence="1" id="KW-0676">Redox-active center</keyword>
<feature type="domain" description="Spermatogenesis-associated protein 20-like TRX" evidence="3">
    <location>
        <begin position="19"/>
        <end position="89"/>
    </location>
</feature>
<proteinExistence type="predicted"/>
<keyword evidence="5" id="KW-1185">Reference proteome</keyword>
<dbReference type="InterPro" id="IPR024705">
    <property type="entry name" value="Ssp411"/>
</dbReference>
<evidence type="ECO:0000256" key="2">
    <source>
        <dbReference type="SAM" id="SignalP"/>
    </source>
</evidence>
<dbReference type="InterPro" id="IPR017937">
    <property type="entry name" value="Thioredoxin_CS"/>
</dbReference>